<evidence type="ECO:0008006" key="3">
    <source>
        <dbReference type="Google" id="ProtNLM"/>
    </source>
</evidence>
<sequence length="64" mass="7086">MSWGFQPILPAAAQLQSEPPSTGPTLKHWAGSAWVLKPLKWWNGSVWVNTGVLKRWDGTSWVAA</sequence>
<keyword evidence="2" id="KW-1185">Reference proteome</keyword>
<dbReference type="EMBL" id="JBHTBZ010000020">
    <property type="protein sequence ID" value="MFC7460746.1"/>
    <property type="molecule type" value="Genomic_DNA"/>
</dbReference>
<gene>
    <name evidence="1" type="ORF">ACFQU0_09930</name>
</gene>
<protein>
    <recommendedName>
        <fullName evidence="3">YXWGXW repeat-containing protein</fullName>
    </recommendedName>
</protein>
<evidence type="ECO:0000313" key="1">
    <source>
        <dbReference type="EMBL" id="MFC7460746.1"/>
    </source>
</evidence>
<name>A0ABW2SBD5_9BURK</name>
<comment type="caution">
    <text evidence="1">The sequence shown here is derived from an EMBL/GenBank/DDBJ whole genome shotgun (WGS) entry which is preliminary data.</text>
</comment>
<proteinExistence type="predicted"/>
<dbReference type="RefSeq" id="WP_382200289.1">
    <property type="nucleotide sequence ID" value="NZ_JBHTBZ010000020.1"/>
</dbReference>
<evidence type="ECO:0000313" key="2">
    <source>
        <dbReference type="Proteomes" id="UP001596457"/>
    </source>
</evidence>
<accession>A0ABW2SBD5</accession>
<dbReference type="Proteomes" id="UP001596457">
    <property type="component" value="Unassembled WGS sequence"/>
</dbReference>
<organism evidence="1 2">
    <name type="scientific">Hydrogenophaga defluvii</name>
    <dbReference type="NCBI Taxonomy" id="249410"/>
    <lineage>
        <taxon>Bacteria</taxon>
        <taxon>Pseudomonadati</taxon>
        <taxon>Pseudomonadota</taxon>
        <taxon>Betaproteobacteria</taxon>
        <taxon>Burkholderiales</taxon>
        <taxon>Comamonadaceae</taxon>
        <taxon>Hydrogenophaga</taxon>
    </lineage>
</organism>
<reference evidence="2" key="1">
    <citation type="journal article" date="2019" name="Int. J. Syst. Evol. Microbiol.">
        <title>The Global Catalogue of Microorganisms (GCM) 10K type strain sequencing project: providing services to taxonomists for standard genome sequencing and annotation.</title>
        <authorList>
            <consortium name="The Broad Institute Genomics Platform"/>
            <consortium name="The Broad Institute Genome Sequencing Center for Infectious Disease"/>
            <person name="Wu L."/>
            <person name="Ma J."/>
        </authorList>
    </citation>
    <scope>NUCLEOTIDE SEQUENCE [LARGE SCALE GENOMIC DNA]</scope>
    <source>
        <strain evidence="2">CCUG 53903</strain>
    </source>
</reference>